<dbReference type="InterPro" id="IPR006073">
    <property type="entry name" value="GTP-bd"/>
</dbReference>
<dbReference type="Gene3D" id="1.10.1580.10">
    <property type="match status" value="1"/>
</dbReference>
<feature type="region of interest" description="Disordered" evidence="8">
    <location>
        <begin position="482"/>
        <end position="614"/>
    </location>
</feature>
<keyword evidence="4 7" id="KW-0547">Nucleotide-binding</keyword>
<dbReference type="PRINTS" id="PR00326">
    <property type="entry name" value="GTP1OBG"/>
</dbReference>
<dbReference type="GO" id="GO:0005730">
    <property type="term" value="C:nucleolus"/>
    <property type="evidence" value="ECO:0007669"/>
    <property type="project" value="UniProtKB-SubCell"/>
</dbReference>
<feature type="compositionally biased region" description="Acidic residues" evidence="8">
    <location>
        <begin position="544"/>
        <end position="572"/>
    </location>
</feature>
<evidence type="ECO:0000259" key="9">
    <source>
        <dbReference type="PROSITE" id="PS51721"/>
    </source>
</evidence>
<evidence type="ECO:0000256" key="5">
    <source>
        <dbReference type="ARBA" id="ARBA00023134"/>
    </source>
</evidence>
<dbReference type="InterPro" id="IPR050755">
    <property type="entry name" value="TRAFAC_YlqF/YawG_RiboMat"/>
</dbReference>
<evidence type="ECO:0000256" key="3">
    <source>
        <dbReference type="ARBA" id="ARBA00022127"/>
    </source>
</evidence>
<proteinExistence type="inferred from homology"/>
<dbReference type="PANTHER" id="PTHR11089">
    <property type="entry name" value="GTP-BINDING PROTEIN-RELATED"/>
    <property type="match status" value="1"/>
</dbReference>
<accession>A0A420HLL9</accession>
<dbReference type="InterPro" id="IPR027417">
    <property type="entry name" value="P-loop_NTPase"/>
</dbReference>
<dbReference type="Gene3D" id="3.40.50.300">
    <property type="entry name" value="P-loop containing nucleotide triphosphate hydrolases"/>
    <property type="match status" value="1"/>
</dbReference>
<dbReference type="EMBL" id="MCBQ01018310">
    <property type="protein sequence ID" value="RKF58289.1"/>
    <property type="molecule type" value="Genomic_DNA"/>
</dbReference>
<comment type="function">
    <text evidence="1 7">GTPase that associates with pre-60S ribosomal subunits in the nucleolus and is required for their nuclear export and maturation.</text>
</comment>
<dbReference type="PANTHER" id="PTHR11089:SF9">
    <property type="entry name" value="NUCLEOLAR GTP-BINDING PROTEIN 2"/>
    <property type="match status" value="1"/>
</dbReference>
<organism evidence="10 11">
    <name type="scientific">Golovinomyces cichoracearum</name>
    <dbReference type="NCBI Taxonomy" id="62708"/>
    <lineage>
        <taxon>Eukaryota</taxon>
        <taxon>Fungi</taxon>
        <taxon>Dikarya</taxon>
        <taxon>Ascomycota</taxon>
        <taxon>Pezizomycotina</taxon>
        <taxon>Leotiomycetes</taxon>
        <taxon>Erysiphales</taxon>
        <taxon>Erysiphaceae</taxon>
        <taxon>Golovinomyces</taxon>
    </lineage>
</organism>
<feature type="compositionally biased region" description="Basic and acidic residues" evidence="8">
    <location>
        <begin position="577"/>
        <end position="602"/>
    </location>
</feature>
<feature type="region of interest" description="Disordered" evidence="8">
    <location>
        <begin position="1"/>
        <end position="25"/>
    </location>
</feature>
<feature type="compositionally biased region" description="Basic and acidic residues" evidence="8">
    <location>
        <begin position="493"/>
        <end position="511"/>
    </location>
</feature>
<name>A0A420HLL9_9PEZI</name>
<evidence type="ECO:0000256" key="8">
    <source>
        <dbReference type="SAM" id="MobiDB-lite"/>
    </source>
</evidence>
<dbReference type="STRING" id="62708.A0A420HLL9"/>
<evidence type="ECO:0000256" key="4">
    <source>
        <dbReference type="ARBA" id="ARBA00022741"/>
    </source>
</evidence>
<dbReference type="CDD" id="cd01858">
    <property type="entry name" value="NGP_1"/>
    <property type="match status" value="1"/>
</dbReference>
<dbReference type="AlphaFoldDB" id="A0A420HLL9"/>
<dbReference type="FunFam" id="3.40.50.300:FF:000559">
    <property type="entry name" value="Nuclear/nucleolar GTPase 2"/>
    <property type="match status" value="1"/>
</dbReference>
<evidence type="ECO:0000313" key="10">
    <source>
        <dbReference type="EMBL" id="RKF58289.1"/>
    </source>
</evidence>
<sequence length="614" mass="68940">MGTDKKESNRKIRQGKDNDGMNNVKVKGENFYRSAKKVKTLNRLTEGRPRRNASGKITISAAFQSRQLPQARVEPNRKWFTNSRVIGQDALNSFREAMAERASDPYSVLLKSNKLPMSLINDGKGKNGIKEHQAKITVETAPFGEVFGPKAQRKRVKMNVSSLQDLLDDSTKSHELYLDQLEQAKLLSGDPSSATDANDDAQNDGCIKSAREAIFNKGQSKRIWNELYKVIDSSDVVIHVLDARDPIGTRCRSVEKYVKEEAPHKHLIFVLNKCDLVPTSIAASWVRYLSKDHPTLAFHASITNSFGKGSLIQLLRQFSSLHSDRKQISVGFIGYPNTGKSSIINTLRKKKVCTVAPIPGETKVWQYITLMKRIYLIDCPGVVPPSTTDTPEQILLRGVVRVENVEHPEQYIPAVLKRTKPQHIERTYLIKSFKDHFEFLEQLARKGGRLLHGGEPDINGVAKMVLNDFLRGKIPWFTPLPSEEADTANTKGIEGRNGRLGEMGLKRKRDDETVENIPTHTQGEQLNEIDENEIDGKTSNEPAVNEEDDNSSLEDDDSLSEDDSISDDESEIGTDFLQDHSDSCSTLDVKDKETTEKPEKKASNNTKKKFKDII</sequence>
<feature type="compositionally biased region" description="Basic and acidic residues" evidence="8">
    <location>
        <begin position="1"/>
        <end position="19"/>
    </location>
</feature>
<keyword evidence="11" id="KW-1185">Reference proteome</keyword>
<evidence type="ECO:0000313" key="11">
    <source>
        <dbReference type="Proteomes" id="UP000283383"/>
    </source>
</evidence>
<reference evidence="10 11" key="1">
    <citation type="journal article" date="2018" name="BMC Genomics">
        <title>Comparative genome analyses reveal sequence features reflecting distinct modes of host-adaptation between dicot and monocot powdery mildew.</title>
        <authorList>
            <person name="Wu Y."/>
            <person name="Ma X."/>
            <person name="Pan Z."/>
            <person name="Kale S.D."/>
            <person name="Song Y."/>
            <person name="King H."/>
            <person name="Zhang Q."/>
            <person name="Presley C."/>
            <person name="Deng X."/>
            <person name="Wei C.I."/>
            <person name="Xiao S."/>
        </authorList>
    </citation>
    <scope>NUCLEOTIDE SEQUENCE [LARGE SCALE GENOMIC DNA]</scope>
    <source>
        <strain evidence="10">UMSG3</strain>
    </source>
</reference>
<dbReference type="InterPro" id="IPR012971">
    <property type="entry name" value="NOG2_N_dom"/>
</dbReference>
<dbReference type="Proteomes" id="UP000283383">
    <property type="component" value="Unassembled WGS sequence"/>
</dbReference>
<dbReference type="Pfam" id="PF01926">
    <property type="entry name" value="MMR_HSR1"/>
    <property type="match status" value="1"/>
</dbReference>
<evidence type="ECO:0000256" key="7">
    <source>
        <dbReference type="RuleBase" id="RU364023"/>
    </source>
</evidence>
<evidence type="ECO:0000256" key="1">
    <source>
        <dbReference type="ARBA" id="ARBA00003892"/>
    </source>
</evidence>
<feature type="compositionally biased region" description="Polar residues" evidence="8">
    <location>
        <begin position="516"/>
        <end position="525"/>
    </location>
</feature>
<dbReference type="InterPro" id="IPR023179">
    <property type="entry name" value="GTP-bd_ortho_bundle_sf"/>
</dbReference>
<comment type="caution">
    <text evidence="10">The sequence shown here is derived from an EMBL/GenBank/DDBJ whole genome shotgun (WGS) entry which is preliminary data.</text>
</comment>
<dbReference type="Pfam" id="PF08153">
    <property type="entry name" value="NGP1NT"/>
    <property type="match status" value="1"/>
</dbReference>
<dbReference type="InterPro" id="IPR024929">
    <property type="entry name" value="GNL2_CP_dom"/>
</dbReference>
<keyword evidence="6 7" id="KW-0539">Nucleus</keyword>
<dbReference type="SUPFAM" id="SSF52540">
    <property type="entry name" value="P-loop containing nucleoside triphosphate hydrolases"/>
    <property type="match status" value="1"/>
</dbReference>
<evidence type="ECO:0000256" key="6">
    <source>
        <dbReference type="ARBA" id="ARBA00023242"/>
    </source>
</evidence>
<dbReference type="GO" id="GO:0005525">
    <property type="term" value="F:GTP binding"/>
    <property type="evidence" value="ECO:0007669"/>
    <property type="project" value="UniProtKB-KW"/>
</dbReference>
<keyword evidence="5 7" id="KW-0342">GTP-binding</keyword>
<comment type="similarity">
    <text evidence="7">Belongs to the TRAFAC class YlqF/YawG GTPase family. NOG2 subfamily.</text>
</comment>
<dbReference type="InterPro" id="IPR030378">
    <property type="entry name" value="G_CP_dom"/>
</dbReference>
<evidence type="ECO:0000256" key="2">
    <source>
        <dbReference type="ARBA" id="ARBA00004604"/>
    </source>
</evidence>
<protein>
    <recommendedName>
        <fullName evidence="3 7">Nucleolar GTP-binding protein 2</fullName>
    </recommendedName>
</protein>
<comment type="subcellular location">
    <subcellularLocation>
        <location evidence="2 7">Nucleus</location>
        <location evidence="2 7">Nucleolus</location>
    </subcellularLocation>
</comment>
<gene>
    <name evidence="10" type="ORF">GcM3_183034</name>
</gene>
<dbReference type="PROSITE" id="PS51721">
    <property type="entry name" value="G_CP"/>
    <property type="match status" value="1"/>
</dbReference>
<feature type="domain" description="CP-type G" evidence="9">
    <location>
        <begin position="224"/>
        <end position="385"/>
    </location>
</feature>